<dbReference type="EMBL" id="JAYWIO010000006">
    <property type="protein sequence ID" value="KAK7257635.1"/>
    <property type="molecule type" value="Genomic_DNA"/>
</dbReference>
<keyword evidence="5" id="KW-0809">Transit peptide</keyword>
<dbReference type="FunFam" id="3.40.50.1240:FF:000018">
    <property type="entry name" value="Phosphoglycerate mutase"/>
    <property type="match status" value="1"/>
</dbReference>
<evidence type="ECO:0000256" key="7">
    <source>
        <dbReference type="ARBA" id="ARBA00052441"/>
    </source>
</evidence>
<dbReference type="CDD" id="cd07067">
    <property type="entry name" value="HP_PGM_like"/>
    <property type="match status" value="2"/>
</dbReference>
<evidence type="ECO:0000256" key="5">
    <source>
        <dbReference type="ARBA" id="ARBA00022946"/>
    </source>
</evidence>
<feature type="active site" description="Proton donor/acceptor" evidence="9">
    <location>
        <position position="158"/>
    </location>
</feature>
<reference evidence="11 12" key="1">
    <citation type="submission" date="2024-01" db="EMBL/GenBank/DDBJ databases">
        <title>The genomes of 5 underutilized Papilionoideae crops provide insights into root nodulation and disease resistanc.</title>
        <authorList>
            <person name="Yuan L."/>
        </authorList>
    </citation>
    <scope>NUCLEOTIDE SEQUENCE [LARGE SCALE GENOMIC DNA]</scope>
    <source>
        <strain evidence="11">ZHUSHIDOU_FW_LH</strain>
        <tissue evidence="11">Leaf</tissue>
    </source>
</reference>
<dbReference type="Gene3D" id="3.40.50.1240">
    <property type="entry name" value="Phosphoglycerate mutase-like"/>
    <property type="match status" value="2"/>
</dbReference>
<dbReference type="AlphaFoldDB" id="A0AAN9HZ04"/>
<keyword evidence="4" id="KW-0378">Hydrolase</keyword>
<dbReference type="FunFam" id="3.40.50.1240:FF:000028">
    <property type="entry name" value="Putative 2-carboxy-D-arabinitol-1-phosphatase"/>
    <property type="match status" value="1"/>
</dbReference>
<dbReference type="Pfam" id="PF00300">
    <property type="entry name" value="His_Phos_1"/>
    <property type="match status" value="2"/>
</dbReference>
<dbReference type="InterPro" id="IPR001345">
    <property type="entry name" value="PG/BPGM_mutase_AS"/>
</dbReference>
<comment type="catalytic activity">
    <reaction evidence="7">
        <text>2-carboxy-D-arabinitol 1-phosphate + H2O = 2-carboxy-D-arabinitol + phosphate</text>
        <dbReference type="Rhea" id="RHEA:17837"/>
        <dbReference type="ChEBI" id="CHEBI:15377"/>
        <dbReference type="ChEBI" id="CHEBI:43474"/>
        <dbReference type="ChEBI" id="CHEBI:58008"/>
        <dbReference type="ChEBI" id="CHEBI:58185"/>
        <dbReference type="EC" id="3.1.3.63"/>
    </reaction>
</comment>
<evidence type="ECO:0000313" key="12">
    <source>
        <dbReference type="Proteomes" id="UP001372338"/>
    </source>
</evidence>
<evidence type="ECO:0000256" key="6">
    <source>
        <dbReference type="ARBA" id="ARBA00038362"/>
    </source>
</evidence>
<proteinExistence type="inferred from homology"/>
<feature type="binding site" evidence="10">
    <location>
        <position position="134"/>
    </location>
    <ligand>
        <name>substrate</name>
    </ligand>
</feature>
<dbReference type="SUPFAM" id="SSF53254">
    <property type="entry name" value="Phosphoglycerate mutase-like"/>
    <property type="match status" value="2"/>
</dbReference>
<evidence type="ECO:0000256" key="2">
    <source>
        <dbReference type="ARBA" id="ARBA00022528"/>
    </source>
</evidence>
<evidence type="ECO:0000256" key="1">
    <source>
        <dbReference type="ARBA" id="ARBA00004470"/>
    </source>
</evidence>
<dbReference type="Proteomes" id="UP001372338">
    <property type="component" value="Unassembled WGS sequence"/>
</dbReference>
<dbReference type="SMART" id="SM00855">
    <property type="entry name" value="PGAM"/>
    <property type="match status" value="2"/>
</dbReference>
<name>A0AAN9HZ04_CROPI</name>
<organism evidence="11 12">
    <name type="scientific">Crotalaria pallida</name>
    <name type="common">Smooth rattlebox</name>
    <name type="synonym">Crotalaria striata</name>
    <dbReference type="NCBI Taxonomy" id="3830"/>
    <lineage>
        <taxon>Eukaryota</taxon>
        <taxon>Viridiplantae</taxon>
        <taxon>Streptophyta</taxon>
        <taxon>Embryophyta</taxon>
        <taxon>Tracheophyta</taxon>
        <taxon>Spermatophyta</taxon>
        <taxon>Magnoliopsida</taxon>
        <taxon>eudicotyledons</taxon>
        <taxon>Gunneridae</taxon>
        <taxon>Pentapetalae</taxon>
        <taxon>rosids</taxon>
        <taxon>fabids</taxon>
        <taxon>Fabales</taxon>
        <taxon>Fabaceae</taxon>
        <taxon>Papilionoideae</taxon>
        <taxon>50 kb inversion clade</taxon>
        <taxon>genistoids sensu lato</taxon>
        <taxon>core genistoids</taxon>
        <taxon>Crotalarieae</taxon>
        <taxon>Crotalaria</taxon>
    </lineage>
</organism>
<evidence type="ECO:0000256" key="9">
    <source>
        <dbReference type="PIRSR" id="PIRSR613078-1"/>
    </source>
</evidence>
<keyword evidence="3" id="KW-0934">Plastid</keyword>
<evidence type="ECO:0000256" key="10">
    <source>
        <dbReference type="PIRSR" id="PIRSR613078-2"/>
    </source>
</evidence>
<comment type="caution">
    <text evidence="11">The sequence shown here is derived from an EMBL/GenBank/DDBJ whole genome shotgun (WGS) entry which is preliminary data.</text>
</comment>
<keyword evidence="2" id="KW-0150">Chloroplast</keyword>
<evidence type="ECO:0000256" key="8">
    <source>
        <dbReference type="ARBA" id="ARBA00066640"/>
    </source>
</evidence>
<evidence type="ECO:0000256" key="3">
    <source>
        <dbReference type="ARBA" id="ARBA00022640"/>
    </source>
</evidence>
<comment type="subcellular location">
    <subcellularLocation>
        <location evidence="1">Plastid</location>
        <location evidence="1">Chloroplast stroma</location>
    </subcellularLocation>
</comment>
<dbReference type="PANTHER" id="PTHR48100">
    <property type="entry name" value="BROAD-SPECIFICITY PHOSPHATASE YOR283W-RELATED"/>
    <property type="match status" value="1"/>
</dbReference>
<dbReference type="GO" id="GO:0009570">
    <property type="term" value="C:chloroplast stroma"/>
    <property type="evidence" value="ECO:0007669"/>
    <property type="project" value="UniProtKB-SubCell"/>
</dbReference>
<comment type="similarity">
    <text evidence="6">Belongs to the phosphoglycerate mutase family.</text>
</comment>
<accession>A0AAN9HZ04</accession>
<dbReference type="PANTHER" id="PTHR48100:SF10">
    <property type="entry name" value="2-CARBOXY-D-ARABINITOL-1-PHOSPHATASE-RELATED"/>
    <property type="match status" value="1"/>
</dbReference>
<gene>
    <name evidence="11" type="ORF">RIF29_31743</name>
</gene>
<evidence type="ECO:0000256" key="4">
    <source>
        <dbReference type="ARBA" id="ARBA00022801"/>
    </source>
</evidence>
<feature type="active site" description="Tele-phosphohistidine intermediate" evidence="9">
    <location>
        <position position="84"/>
    </location>
</feature>
<feature type="binding site" evidence="10">
    <location>
        <begin position="83"/>
        <end position="90"/>
    </location>
    <ligand>
        <name>substrate</name>
    </ligand>
</feature>
<dbReference type="InterPro" id="IPR013078">
    <property type="entry name" value="His_Pase_superF_clade-1"/>
</dbReference>
<sequence>MIFVATRTTSSSSSSLCIIRDHRNRTFSPHRTRHVIIRCSSSVQEIDKSSSSSESERIELGSELRSSLPFPPIRAAKRVVLVRHGQSTWNAEGRIQGSSNFSVLTKKGEAQAETSRQMLIDDRFDACFASPLARSKKTAEIIWGDREEPIIPEYDLREIDLYSFQGLLKHEGKERFGPAFRQWQVDAVNFVIDGHYPVRELWERARSCWTKILAHDSRSVLVVAHNAVNQALVATAIGLGAEYFRSLLQSNCGVSVLDFIPRSEGGSPHICLNRLNQTPGSPVAGGKSGGRETNKRIILVCHGSTPSNTEDGFPFAGDQPMDMLGVIQSQKSAELLLDLKVTSIISSPNKACFETAVAISKVQEAAECLGADCVPRYVEMKQTGNLDIETIFRQPKTDISNFPPIQPGWLNRIEDGLRTTLWEQSGKTWQSLLDEISDESNSEEVVVAVGHPAIHIALLGQCLNLTKEWLGSFHLDAGSISVIDFPEGPKGGGVIRCINYTAHLGRWSIPITRTAEDGEEF</sequence>
<feature type="binding site" evidence="10">
    <location>
        <position position="169"/>
    </location>
    <ligand>
        <name>substrate</name>
    </ligand>
</feature>
<dbReference type="InterPro" id="IPR050275">
    <property type="entry name" value="PGM_Phosphatase"/>
</dbReference>
<evidence type="ECO:0000313" key="11">
    <source>
        <dbReference type="EMBL" id="KAK7257635.1"/>
    </source>
</evidence>
<keyword evidence="12" id="KW-1185">Reference proteome</keyword>
<dbReference type="EC" id="3.1.3.63" evidence="8"/>
<protein>
    <recommendedName>
        <fullName evidence="8">2-carboxy-D-arabinitol-1-phosphatase</fullName>
        <ecNumber evidence="8">3.1.3.63</ecNumber>
    </recommendedName>
</protein>
<dbReference type="InterPro" id="IPR029033">
    <property type="entry name" value="His_PPase_superfam"/>
</dbReference>
<dbReference type="PROSITE" id="PS00175">
    <property type="entry name" value="PG_MUTASE"/>
    <property type="match status" value="1"/>
</dbReference>
<dbReference type="GO" id="GO:0047538">
    <property type="term" value="F:2-carboxy-D-arabinitol-1-phosphatase activity"/>
    <property type="evidence" value="ECO:0007669"/>
    <property type="project" value="UniProtKB-EC"/>
</dbReference>